<organism evidence="4 5">
    <name type="scientific">Clavibacter zhangzhiyongii</name>
    <dbReference type="NCBI Taxonomy" id="2768071"/>
    <lineage>
        <taxon>Bacteria</taxon>
        <taxon>Bacillati</taxon>
        <taxon>Actinomycetota</taxon>
        <taxon>Actinomycetes</taxon>
        <taxon>Micrococcales</taxon>
        <taxon>Microbacteriaceae</taxon>
        <taxon>Clavibacter</taxon>
    </lineage>
</organism>
<keyword evidence="5" id="KW-1185">Reference proteome</keyword>
<dbReference type="SUPFAM" id="SSF53474">
    <property type="entry name" value="alpha/beta-Hydrolases"/>
    <property type="match status" value="1"/>
</dbReference>
<evidence type="ECO:0000256" key="2">
    <source>
        <dbReference type="ARBA" id="ARBA00022801"/>
    </source>
</evidence>
<protein>
    <submittedName>
        <fullName evidence="4">Alpha/beta fold hydrolase</fullName>
    </submittedName>
</protein>
<evidence type="ECO:0000259" key="3">
    <source>
        <dbReference type="Pfam" id="PF00561"/>
    </source>
</evidence>
<sequence>MIVGTATATVPGVHVTDHEIRVPLDWAAAHDGEPTPTITVFARELVAPDRRGDDLPALLYLQGGPGGRSPRVMDDGGWIGHALRTHRVVLLDQRGTGRSTPITARTMARFGDDHPAAARHLALFRADSIVRDAEALRHHLEGGRRWSTLGQSYGGFLTLTYLSLAPEALSACYVTGGLASLDPDADEVYRRTYPRTAAKNAGHHARYPGDAAILSRLADRLAAGDVRLPDGDVLTVERLQTVGIDLGMGPGRERIHAMLDEALDDRGEPTDVLLAELQRLTSYAANPLFAVMQESIYASGTRPATAWAAERLRAAHPEFAPGARPLLLTGEMMYPWMFEQIRLLRPFRGAVEETARRDDWPELYDTARLAANEVPLAAAIYHDDMFVDAGLQQETAARVGNARAWITNEHEHDGLGAPGVLGRLMDTIARDGGGIPR</sequence>
<dbReference type="InterPro" id="IPR051601">
    <property type="entry name" value="Serine_prot/Carboxylest_S33"/>
</dbReference>
<evidence type="ECO:0000256" key="1">
    <source>
        <dbReference type="ARBA" id="ARBA00010088"/>
    </source>
</evidence>
<dbReference type="PANTHER" id="PTHR43248">
    <property type="entry name" value="2-SUCCINYL-6-HYDROXY-2,4-CYCLOHEXADIENE-1-CARBOXYLATE SYNTHASE"/>
    <property type="match status" value="1"/>
</dbReference>
<dbReference type="Proteomes" id="UP000516660">
    <property type="component" value="Chromosome"/>
</dbReference>
<dbReference type="PRINTS" id="PR00793">
    <property type="entry name" value="PROAMNOPTASE"/>
</dbReference>
<dbReference type="PANTHER" id="PTHR43248:SF2">
    <property type="entry name" value="PROLYL AMINOPEPTIDASE"/>
    <property type="match status" value="1"/>
</dbReference>
<gene>
    <name evidence="4" type="ORF">H9X71_03635</name>
</gene>
<dbReference type="RefSeq" id="WP_191148372.1">
    <property type="nucleotide sequence ID" value="NZ_CP061274.1"/>
</dbReference>
<dbReference type="KEGG" id="czh:H9X71_03635"/>
<proteinExistence type="inferred from homology"/>
<dbReference type="GO" id="GO:0004177">
    <property type="term" value="F:aminopeptidase activity"/>
    <property type="evidence" value="ECO:0007669"/>
    <property type="project" value="UniProtKB-EC"/>
</dbReference>
<dbReference type="Gene3D" id="3.40.50.1820">
    <property type="entry name" value="alpha/beta hydrolase"/>
    <property type="match status" value="1"/>
</dbReference>
<feature type="domain" description="AB hydrolase-1" evidence="3">
    <location>
        <begin position="56"/>
        <end position="207"/>
    </location>
</feature>
<dbReference type="InterPro" id="IPR029058">
    <property type="entry name" value="AB_hydrolase_fold"/>
</dbReference>
<dbReference type="AlphaFoldDB" id="A0A7L7Z470"/>
<dbReference type="GO" id="GO:0006508">
    <property type="term" value="P:proteolysis"/>
    <property type="evidence" value="ECO:0007669"/>
    <property type="project" value="InterPro"/>
</dbReference>
<keyword evidence="2 4" id="KW-0378">Hydrolase</keyword>
<dbReference type="InterPro" id="IPR000073">
    <property type="entry name" value="AB_hydrolase_1"/>
</dbReference>
<reference evidence="4 5" key="1">
    <citation type="submission" date="2020-08" db="EMBL/GenBank/DDBJ databases">
        <title>Description of Clavibacter zhangzhiyonge sp. nov., a phytopathogenic actinobacterium isolated from barley seeds, causing leaf brown spot and decline.</title>
        <authorList>
            <person name="Tian Q."/>
            <person name="Chuan J."/>
            <person name="Zhao W."/>
            <person name="Li X."/>
        </authorList>
    </citation>
    <scope>NUCLEOTIDE SEQUENCE [LARGE SCALE GENOMIC DNA]</scope>
    <source>
        <strain evidence="4 5">DM1</strain>
    </source>
</reference>
<dbReference type="InterPro" id="IPR002410">
    <property type="entry name" value="Peptidase_S33"/>
</dbReference>
<accession>A0A7L7Z470</accession>
<evidence type="ECO:0000313" key="4">
    <source>
        <dbReference type="EMBL" id="QOD44451.1"/>
    </source>
</evidence>
<name>A0A7L7Z470_9MICO</name>
<comment type="similarity">
    <text evidence="1">Belongs to the peptidase S33 family.</text>
</comment>
<dbReference type="EMBL" id="CP061274">
    <property type="protein sequence ID" value="QOD44451.1"/>
    <property type="molecule type" value="Genomic_DNA"/>
</dbReference>
<evidence type="ECO:0000313" key="5">
    <source>
        <dbReference type="Proteomes" id="UP000516660"/>
    </source>
</evidence>
<dbReference type="Pfam" id="PF00561">
    <property type="entry name" value="Abhydrolase_1"/>
    <property type="match status" value="1"/>
</dbReference>